<reference evidence="2 3" key="1">
    <citation type="submission" date="2020-08" db="EMBL/GenBank/DDBJ databases">
        <title>Amycolatopsis sp. nov. DR6-1 isolated from Dendrobium heterocarpum.</title>
        <authorList>
            <person name="Tedsree N."/>
            <person name="Kuncharoen N."/>
            <person name="Likhitwitayawuid K."/>
            <person name="Tanasupawat S."/>
        </authorList>
    </citation>
    <scope>NUCLEOTIDE SEQUENCE [LARGE SCALE GENOMIC DNA]</scope>
    <source>
        <strain evidence="2 3">DR6-1</strain>
    </source>
</reference>
<dbReference type="InterPro" id="IPR021741">
    <property type="entry name" value="DUF3311"/>
</dbReference>
<accession>A0A7W3ZDP6</accession>
<dbReference type="Pfam" id="PF11755">
    <property type="entry name" value="DUF3311"/>
    <property type="match status" value="1"/>
</dbReference>
<comment type="caution">
    <text evidence="2">The sequence shown here is derived from an EMBL/GenBank/DDBJ whole genome shotgun (WGS) entry which is preliminary data.</text>
</comment>
<proteinExistence type="predicted"/>
<evidence type="ECO:0000313" key="3">
    <source>
        <dbReference type="Proteomes" id="UP000526734"/>
    </source>
</evidence>
<dbReference type="EMBL" id="JACGZW010000010">
    <property type="protein sequence ID" value="MBB1157109.1"/>
    <property type="molecule type" value="Genomic_DNA"/>
</dbReference>
<keyword evidence="1" id="KW-0472">Membrane</keyword>
<gene>
    <name evidence="2" type="ORF">H4281_28525</name>
</gene>
<name>A0A7W3ZDP6_9PSEU</name>
<keyword evidence="1" id="KW-1133">Transmembrane helix</keyword>
<keyword evidence="3" id="KW-1185">Reference proteome</keyword>
<feature type="transmembrane region" description="Helical" evidence="1">
    <location>
        <begin position="38"/>
        <end position="58"/>
    </location>
</feature>
<evidence type="ECO:0000256" key="1">
    <source>
        <dbReference type="SAM" id="Phobius"/>
    </source>
</evidence>
<dbReference type="AlphaFoldDB" id="A0A7W3ZDP6"/>
<protein>
    <submittedName>
        <fullName evidence="2">DUF3311 domain-containing protein</fullName>
    </submittedName>
</protein>
<sequence length="74" mass="8290">MLGSRWSVLIALGLPGLAIFVGVPLCSQSTATVFGIPLVFAWLFAWLPLTTLCLWASWRFFDRAQYRRVEGGEE</sequence>
<evidence type="ECO:0000313" key="2">
    <source>
        <dbReference type="EMBL" id="MBB1157109.1"/>
    </source>
</evidence>
<dbReference type="Proteomes" id="UP000526734">
    <property type="component" value="Unassembled WGS sequence"/>
</dbReference>
<organism evidence="2 3">
    <name type="scientific">Amycolatopsis dendrobii</name>
    <dbReference type="NCBI Taxonomy" id="2760662"/>
    <lineage>
        <taxon>Bacteria</taxon>
        <taxon>Bacillati</taxon>
        <taxon>Actinomycetota</taxon>
        <taxon>Actinomycetes</taxon>
        <taxon>Pseudonocardiales</taxon>
        <taxon>Pseudonocardiaceae</taxon>
        <taxon>Amycolatopsis</taxon>
    </lineage>
</organism>
<dbReference type="RefSeq" id="WP_182893996.1">
    <property type="nucleotide sequence ID" value="NZ_JACGZW010000010.1"/>
</dbReference>
<keyword evidence="1" id="KW-0812">Transmembrane</keyword>